<dbReference type="EMBL" id="CP014578">
    <property type="protein sequence ID" value="ANB74561.1"/>
    <property type="molecule type" value="Genomic_DNA"/>
</dbReference>
<reference evidence="1 2" key="1">
    <citation type="journal article" date="2016" name="Gene">
        <title>PacBio SMRT assembly of a complex multi-replicon genome reveals chlorocatechol degradative operon in a region of genome plasticity.</title>
        <authorList>
            <person name="Ricker N."/>
            <person name="Shen S.Y."/>
            <person name="Goordial J."/>
            <person name="Jin S."/>
            <person name="Fulthorpe R.R."/>
        </authorList>
    </citation>
    <scope>NUCLEOTIDE SEQUENCE [LARGE SCALE GENOMIC DNA]</scope>
    <source>
        <strain evidence="1 2">OLGA172</strain>
    </source>
</reference>
<accession>A0A160FPG9</accession>
<dbReference type="Proteomes" id="UP000076852">
    <property type="component" value="Chromosome 1"/>
</dbReference>
<proteinExistence type="predicted"/>
<evidence type="ECO:0000313" key="1">
    <source>
        <dbReference type="EMBL" id="ANB74561.1"/>
    </source>
</evidence>
<dbReference type="KEGG" id="buz:AYM40_05760"/>
<protein>
    <submittedName>
        <fullName evidence="1">Uncharacterized protein</fullName>
    </submittedName>
</protein>
<dbReference type="AlphaFoldDB" id="A0A160FPG9"/>
<dbReference type="OrthoDB" id="9102292at2"/>
<gene>
    <name evidence="1" type="ORF">AYM40_05760</name>
</gene>
<sequence length="102" mass="10539">MAYGTAKQIDKSVAITLDGRTYNGRFVYVQGGAFSLASRFGGGQTYTGTAVGVSAVGNGNVPAESADGHNLRCVFSFSGWSQSGTGVCLTDAGEAYDLQITR</sequence>
<dbReference type="STRING" id="1804984.AYM40_05760"/>
<evidence type="ECO:0000313" key="2">
    <source>
        <dbReference type="Proteomes" id="UP000076852"/>
    </source>
</evidence>
<organism evidence="1 2">
    <name type="scientific">Paraburkholderia phytofirmans OLGA172</name>
    <dbReference type="NCBI Taxonomy" id="1417228"/>
    <lineage>
        <taxon>Bacteria</taxon>
        <taxon>Pseudomonadati</taxon>
        <taxon>Pseudomonadota</taxon>
        <taxon>Betaproteobacteria</taxon>
        <taxon>Burkholderiales</taxon>
        <taxon>Burkholderiaceae</taxon>
        <taxon>Paraburkholderia</taxon>
    </lineage>
</organism>
<keyword evidence="2" id="KW-1185">Reference proteome</keyword>
<name>A0A160FPG9_9BURK</name>